<dbReference type="Pfam" id="PF00270">
    <property type="entry name" value="DEAD"/>
    <property type="match status" value="1"/>
</dbReference>
<feature type="region of interest" description="Disordered" evidence="20">
    <location>
        <begin position="764"/>
        <end position="1026"/>
    </location>
</feature>
<gene>
    <name evidence="25" type="primary">DRS1</name>
    <name evidence="25" type="ORF">ATNIH1004_000446</name>
</gene>
<dbReference type="SUPFAM" id="SSF51569">
    <property type="entry name" value="Aldolase"/>
    <property type="match status" value="1"/>
</dbReference>
<dbReference type="Pfam" id="PF08502">
    <property type="entry name" value="LeuA_dimer"/>
    <property type="match status" value="1"/>
</dbReference>
<feature type="compositionally biased region" description="Polar residues" evidence="20">
    <location>
        <begin position="152"/>
        <end position="168"/>
    </location>
</feature>
<accession>A0A5M9MZY7</accession>
<feature type="compositionally biased region" description="Basic residues" evidence="20">
    <location>
        <begin position="797"/>
        <end position="809"/>
    </location>
</feature>
<dbReference type="PROSITE" id="PS00039">
    <property type="entry name" value="DEAD_ATP_HELICASE"/>
    <property type="match status" value="1"/>
</dbReference>
<feature type="coiled-coil region" evidence="19">
    <location>
        <begin position="1410"/>
        <end position="1450"/>
    </location>
</feature>
<dbReference type="GO" id="GO:0046872">
    <property type="term" value="F:metal ion binding"/>
    <property type="evidence" value="ECO:0007669"/>
    <property type="project" value="UniProtKB-KW"/>
</dbReference>
<dbReference type="FunFam" id="3.30.160.270:FF:000002">
    <property type="entry name" value="2-isopropylmalate synthase"/>
    <property type="match status" value="1"/>
</dbReference>
<feature type="region of interest" description="Disordered" evidence="20">
    <location>
        <begin position="1454"/>
        <end position="1542"/>
    </location>
</feature>
<dbReference type="NCBIfam" id="NF002991">
    <property type="entry name" value="PRK03739.1"/>
    <property type="match status" value="1"/>
</dbReference>
<dbReference type="Gene3D" id="3.40.630.30">
    <property type="match status" value="1"/>
</dbReference>
<feature type="compositionally biased region" description="Acidic residues" evidence="20">
    <location>
        <begin position="943"/>
        <end position="952"/>
    </location>
</feature>
<dbReference type="GO" id="GO:0016787">
    <property type="term" value="F:hydrolase activity"/>
    <property type="evidence" value="ECO:0007669"/>
    <property type="project" value="UniProtKB-KW"/>
</dbReference>
<dbReference type="GO" id="GO:0009098">
    <property type="term" value="P:L-leucine biosynthetic process"/>
    <property type="evidence" value="ECO:0007669"/>
    <property type="project" value="UniProtKB-KW"/>
</dbReference>
<dbReference type="RefSeq" id="XP_033430917.1">
    <property type="nucleotide sequence ID" value="XM_033565160.1"/>
</dbReference>
<evidence type="ECO:0000256" key="11">
    <source>
        <dbReference type="ARBA" id="ARBA00022741"/>
    </source>
</evidence>
<dbReference type="Gene3D" id="3.20.20.70">
    <property type="entry name" value="Aldolase class I"/>
    <property type="match status" value="1"/>
</dbReference>
<dbReference type="PROSITE" id="PS51192">
    <property type="entry name" value="HELICASE_ATP_BIND_1"/>
    <property type="match status" value="1"/>
</dbReference>
<feature type="compositionally biased region" description="Basic and acidic residues" evidence="20">
    <location>
        <begin position="1005"/>
        <end position="1019"/>
    </location>
</feature>
<dbReference type="FunFam" id="3.20.20.70:FF:000045">
    <property type="entry name" value="2-isopropylmalate synthase"/>
    <property type="match status" value="1"/>
</dbReference>
<dbReference type="InterPro" id="IPR014014">
    <property type="entry name" value="RNA_helicase_DEAD_Q_motif"/>
</dbReference>
<feature type="region of interest" description="Disordered" evidence="20">
    <location>
        <begin position="94"/>
        <end position="261"/>
    </location>
</feature>
<feature type="compositionally biased region" description="Basic and acidic residues" evidence="20">
    <location>
        <begin position="867"/>
        <end position="898"/>
    </location>
</feature>
<feature type="compositionally biased region" description="Polar residues" evidence="20">
    <location>
        <begin position="104"/>
        <end position="137"/>
    </location>
</feature>
<dbReference type="InterPro" id="IPR011545">
    <property type="entry name" value="DEAD/DEAH_box_helicase_dom"/>
</dbReference>
<keyword evidence="9" id="KW-0808">Transferase</keyword>
<proteinExistence type="inferred from homology"/>
<evidence type="ECO:0000256" key="10">
    <source>
        <dbReference type="ARBA" id="ARBA00022723"/>
    </source>
</evidence>
<dbReference type="PANTHER" id="PTHR46911">
    <property type="match status" value="1"/>
</dbReference>
<evidence type="ECO:0000256" key="14">
    <source>
        <dbReference type="ARBA" id="ARBA00022840"/>
    </source>
</evidence>
<evidence type="ECO:0000256" key="1">
    <source>
        <dbReference type="ARBA" id="ARBA00000064"/>
    </source>
</evidence>
<evidence type="ECO:0000256" key="5">
    <source>
        <dbReference type="ARBA" id="ARBA00009767"/>
    </source>
</evidence>
<keyword evidence="10" id="KW-0479">Metal-binding</keyword>
<dbReference type="SMART" id="SM00917">
    <property type="entry name" value="LeuA_dimer"/>
    <property type="match status" value="1"/>
</dbReference>
<reference evidence="25 26" key="1">
    <citation type="submission" date="2019-08" db="EMBL/GenBank/DDBJ databases">
        <title>The genome sequence of a newly discovered highly antifungal drug resistant Aspergillus species, Aspergillus tanneri NIH 1004.</title>
        <authorList>
            <person name="Mounaud S."/>
            <person name="Singh I."/>
            <person name="Joardar V."/>
            <person name="Pakala S."/>
            <person name="Pakala S."/>
            <person name="Venepally P."/>
            <person name="Chung J.K."/>
            <person name="Losada L."/>
            <person name="Nierman W.C."/>
        </authorList>
    </citation>
    <scope>NUCLEOTIDE SEQUENCE [LARGE SCALE GENOMIC DNA]</scope>
    <source>
        <strain evidence="25 26">NIH1004</strain>
    </source>
</reference>
<dbReference type="SUPFAM" id="SSF89000">
    <property type="entry name" value="post-HMGL domain-like"/>
    <property type="match status" value="1"/>
</dbReference>
<dbReference type="InterPro" id="IPR000891">
    <property type="entry name" value="PYR_CT"/>
</dbReference>
<dbReference type="GO" id="GO:0003676">
    <property type="term" value="F:nucleic acid binding"/>
    <property type="evidence" value="ECO:0007669"/>
    <property type="project" value="InterPro"/>
</dbReference>
<organism evidence="25 26">
    <name type="scientific">Aspergillus tanneri</name>
    <dbReference type="NCBI Taxonomy" id="1220188"/>
    <lineage>
        <taxon>Eukaryota</taxon>
        <taxon>Fungi</taxon>
        <taxon>Dikarya</taxon>
        <taxon>Ascomycota</taxon>
        <taxon>Pezizomycotina</taxon>
        <taxon>Eurotiomycetes</taxon>
        <taxon>Eurotiomycetidae</taxon>
        <taxon>Eurotiales</taxon>
        <taxon>Aspergillaceae</taxon>
        <taxon>Aspergillus</taxon>
        <taxon>Aspergillus subgen. Circumdati</taxon>
    </lineage>
</organism>
<dbReference type="InterPro" id="IPR002034">
    <property type="entry name" value="AIPM/Hcit_synth_CS"/>
</dbReference>
<dbReference type="HAMAP" id="MF_00572">
    <property type="entry name" value="LeuA_type2"/>
    <property type="match status" value="1"/>
</dbReference>
<dbReference type="PROSITE" id="PS00816">
    <property type="entry name" value="AIPM_HOMOCIT_SYNTH_2"/>
    <property type="match status" value="1"/>
</dbReference>
<keyword evidence="14" id="KW-0067">ATP-binding</keyword>
<evidence type="ECO:0000256" key="18">
    <source>
        <dbReference type="PROSITE-ProRule" id="PRU00552"/>
    </source>
</evidence>
<feature type="domain" description="DEAD-box RNA helicase Q" evidence="24">
    <location>
        <begin position="1029"/>
        <end position="1057"/>
    </location>
</feature>
<evidence type="ECO:0000256" key="15">
    <source>
        <dbReference type="ARBA" id="ARBA00023128"/>
    </source>
</evidence>
<dbReference type="Pfam" id="PF22615">
    <property type="entry name" value="IPMS_D2"/>
    <property type="match status" value="1"/>
</dbReference>
<comment type="caution">
    <text evidence="25">The sequence shown here is derived from an EMBL/GenBank/DDBJ whole genome shotgun (WGS) entry which is preliminary data.</text>
</comment>
<dbReference type="PROSITE" id="PS51195">
    <property type="entry name" value="Q_MOTIF"/>
    <property type="match status" value="1"/>
</dbReference>
<dbReference type="Pfam" id="PF00682">
    <property type="entry name" value="HMGL-like"/>
    <property type="match status" value="1"/>
</dbReference>
<keyword evidence="16" id="KW-0100">Branched-chain amino acid biosynthesis</keyword>
<dbReference type="SUPFAM" id="SSF52540">
    <property type="entry name" value="P-loop containing nucleoside triphosphate hydrolases"/>
    <property type="match status" value="1"/>
</dbReference>
<sequence length="2183" mass="244514">MQDPDVPEPERSTMETDVRVTASVKLPAINPSHWSSISQPNPVKPLASKSNLPEDNEASQKVNSHIQPTPPTRPRVRLGGPSIALYIAPHLRKPSLRFPRRFPTSHTTSGRSESKQQPAGVPQSSLSKTQLATSVSKLSKLREEIRPASPEAPSSNIAQNTPSRQQKAASDVKMSDTDSDEIMLARGNRFRENKKPQSQAEFPQRFYEQKLHKRFESPKVSMKHKRSRIQATNSNHAANGGESSKRPVDGSYSKPPDKAKQDALEELQRLREQIVCQAHLNRFKDLDFPTANPDALIKCRDGPGTDPNSEFYQIITKRRLAGNTVNEEPNFPSSVGLSSNETIEPGPDKSVVQWEAYIQNPDIFPIIKDGELYFSSNPTPEQERIRDQLAQHGLQPTTTIGNTETTLRPDNKWSDAIYADWEYRPRAYSSLEAFRDWFRRWLDGTTQTCCHVDIYHQAFFDGTAHADGVRTMFIPDLDDHRTCHDKEDETILRHSHETAEGYCHNWVMHVRKQEAEERTRREINRQAYIQAMNMPLERSPHSPKANIYLRPVELHDVPELLRIINWYASNSTVSTDIKDCEAGDVRQWINDSRDQNLPFVVAAERRTGTVRDDTAEKVVGYALATDFMGDKTSGRYTAELKVFVRPDNRCRGIGRCLTDKLLEVCDPTYIPKFGYIFDSSFEDRPRYQSGGRRRLARLIFTLSYRNEERTKYQWVMDWLAQKYEFEEQGVLQGARVKFDHLSAAKKRSSRDDDDFVLTISDDENDNFENINENGDEDTTLAGAKKRKREAAETTSGKNKKQKQQKKQLKNGKSNKEEKLEEEPEEEESEEEESGGDDDGVLNPDFEFDVGGVANTVTEGFDGWATGDARESATKNGDKKGVDIDDIISRRKEKKETQAQKKQKKKEPESESEGEEDESDGGMSVDFKDDELLAEDGFGMGADGEGESEESGGEESGSGDDKEGEGDEDEEDDDDEAASDNDSVATPVNHPDDVSDNDSEVDAEEQEKRKAFFAPEEKTNEQSSMDVSKTSFQEFNLSRPILRGLASVNFTNPTPIQRKTIPMALLGKDIVGSAVTGSGKTAAFVVPILERLLFRPRKMPTSRVAILMPTRELAVQCYNVATKLATYTDITFCQLVGGFSLREQENILKKRPDVIIATPGRFIDHMRNSASFTVDTLEILVLDEADRMLEDGFADELNEILTTIPKSRQTMLFSATMTDTVDKLIRVGLNRPVRLMADSKKNTAANLVQEFVRLRPGREDKRLGYLLYLCKEIYTGRVIVFFRQKREAHRVRIVFGLLGLKAAELHGSMSQEQRITSVENFRDGKVAFLLATDLASRGLDIKGVETVINYEAPQSHEIYLHRVGRTARAGRSGRACTIAAEPDRKVVKVAVKASKAQGAKVASRVVDPAVADDWAAKAEAMEDEIDAVLAEEKMEKQLAQAEMQVKKGENIMKHGAEIMSRPKRTWFESERDKQAARKLGATQLNGPESGKKKDKQRLSNKDKKRLDDTRQRLEGNAGWKKGKAVREGPKQGKSMSKKGVGDLWTLKDPSTKYKPFKPLRLPDRQWPDKVIEKPPRWLATDLRDGNQSLPDPMDCEQKLRFFNMLVDIGYKEIEVSFPSASQTDFDFTRRLVETPGLTPDDVWLQVLSPCREDLIRRTVDSLKGAKKAILHIYLATSPCFRRIVFNMDKQKSLEMAVRCTKYARSITKDDPSTAGTQWHFEFSPETFSDTEPEFAAQVCEAVKEAWGPTEEDPIIFNLPATVEMSTPNVFADQIEYFCRHVSEREKYVVSVHPHNDRGCAVAAAELAQMAGAQRVEGTLFGNGERTGNVDLVTLALNLYTQGISPKVDFSDINSVIKVVEESNKIPVNERWPYGGQLVVCAFSGSHQDAIKKGFKVREDTGVTDEAQWEIPYLPLDPQDIGRTYEAVIRVNSQSGKGGAAWVILRSLELDLPRALQVEFSKVVQKRTEEANRELRSSEIVSLFEEAYHLKSNPRFNLVDYNITADRSTSPAPPEPGKALNTRNLRRRFTGIVEIDGIQHAITGVGAGAISSLAHALSKLGIDLDVVDYKEHSIGLGKDVKAATYIQCTAAGSKEQVWGVGIHQDVVQASLIALLSAASSFLTSRAGSPAPFRPHRSNDLTAEDLKALDDLHSANEPAILAAKATNGSAAPRVNVEALTQQAENM</sequence>
<comment type="subcellular location">
    <subcellularLocation>
        <location evidence="3">Mitochondrion</location>
    </subcellularLocation>
</comment>
<protein>
    <submittedName>
        <fullName evidence="25">Nucleolar DEAD-box protein required for synthesis of 60S ribosomal subunit</fullName>
    </submittedName>
</protein>
<feature type="compositionally biased region" description="Acidic residues" evidence="20">
    <location>
        <begin position="909"/>
        <end position="919"/>
    </location>
</feature>
<evidence type="ECO:0000256" key="2">
    <source>
        <dbReference type="ARBA" id="ARBA00001968"/>
    </source>
</evidence>
<name>A0A5M9MZY7_9EURO</name>
<feature type="compositionally biased region" description="Acidic residues" evidence="20">
    <location>
        <begin position="961"/>
        <end position="978"/>
    </location>
</feature>
<dbReference type="NCBIfam" id="TIGR00970">
    <property type="entry name" value="leuA_yeast"/>
    <property type="match status" value="1"/>
</dbReference>
<dbReference type="GeneID" id="54323148"/>
<keyword evidence="12" id="KW-0378">Hydrolase</keyword>
<feature type="region of interest" description="Disordered" evidence="20">
    <location>
        <begin position="29"/>
        <end position="81"/>
    </location>
</feature>
<dbReference type="SUPFAM" id="SSF110921">
    <property type="entry name" value="2-isopropylmalate synthase LeuA, allosteric (dimerisation) domain"/>
    <property type="match status" value="1"/>
</dbReference>
<evidence type="ECO:0000256" key="4">
    <source>
        <dbReference type="ARBA" id="ARBA00004689"/>
    </source>
</evidence>
<evidence type="ECO:0000256" key="6">
    <source>
        <dbReference type="ARBA" id="ARBA00011738"/>
    </source>
</evidence>
<dbReference type="Gene3D" id="3.30.160.270">
    <property type="match status" value="1"/>
</dbReference>
<comment type="catalytic activity">
    <reaction evidence="17">
        <text>ATP + H2O = ADP + phosphate + H(+)</text>
        <dbReference type="Rhea" id="RHEA:13065"/>
        <dbReference type="ChEBI" id="CHEBI:15377"/>
        <dbReference type="ChEBI" id="CHEBI:15378"/>
        <dbReference type="ChEBI" id="CHEBI:30616"/>
        <dbReference type="ChEBI" id="CHEBI:43474"/>
        <dbReference type="ChEBI" id="CHEBI:456216"/>
        <dbReference type="EC" id="3.6.4.13"/>
    </reaction>
</comment>
<keyword evidence="13" id="KW-0347">Helicase</keyword>
<evidence type="ECO:0000256" key="16">
    <source>
        <dbReference type="ARBA" id="ARBA00023304"/>
    </source>
</evidence>
<comment type="catalytic activity">
    <reaction evidence="1">
        <text>3-methyl-2-oxobutanoate + acetyl-CoA + H2O = (2S)-2-isopropylmalate + CoA + H(+)</text>
        <dbReference type="Rhea" id="RHEA:21524"/>
        <dbReference type="ChEBI" id="CHEBI:1178"/>
        <dbReference type="ChEBI" id="CHEBI:11851"/>
        <dbReference type="ChEBI" id="CHEBI:15377"/>
        <dbReference type="ChEBI" id="CHEBI:15378"/>
        <dbReference type="ChEBI" id="CHEBI:57287"/>
        <dbReference type="ChEBI" id="CHEBI:57288"/>
        <dbReference type="EC" id="2.3.3.13"/>
    </reaction>
</comment>
<comment type="subunit">
    <text evidence="6">Homodimer.</text>
</comment>
<dbReference type="InterPro" id="IPR013785">
    <property type="entry name" value="Aldolase_TIM"/>
</dbReference>
<dbReference type="InterPro" id="IPR036230">
    <property type="entry name" value="LeuA_allosteric_dom_sf"/>
</dbReference>
<evidence type="ECO:0000256" key="17">
    <source>
        <dbReference type="ARBA" id="ARBA00047984"/>
    </source>
</evidence>
<evidence type="ECO:0000256" key="19">
    <source>
        <dbReference type="SAM" id="Coils"/>
    </source>
</evidence>
<dbReference type="GO" id="GO:0003724">
    <property type="term" value="F:RNA helicase activity"/>
    <property type="evidence" value="ECO:0007669"/>
    <property type="project" value="UniProtKB-EC"/>
</dbReference>
<feature type="compositionally biased region" description="Basic and acidic residues" evidence="20">
    <location>
        <begin position="207"/>
        <end position="217"/>
    </location>
</feature>
<dbReference type="VEuPathDB" id="FungiDB:EYZ11_006539"/>
<evidence type="ECO:0000313" key="25">
    <source>
        <dbReference type="EMBL" id="KAA8651556.1"/>
    </source>
</evidence>
<evidence type="ECO:0000259" key="21">
    <source>
        <dbReference type="PROSITE" id="PS50991"/>
    </source>
</evidence>
<evidence type="ECO:0000256" key="12">
    <source>
        <dbReference type="ARBA" id="ARBA00022801"/>
    </source>
</evidence>
<dbReference type="Gene3D" id="3.40.50.300">
    <property type="entry name" value="P-loop containing nucleotide triphosphate hydrolases"/>
    <property type="match status" value="2"/>
</dbReference>
<dbReference type="PROSITE" id="PS50991">
    <property type="entry name" value="PYR_CT"/>
    <property type="match status" value="1"/>
</dbReference>
<dbReference type="OrthoDB" id="418791at2759"/>
<feature type="compositionally biased region" description="Basic and acidic residues" evidence="20">
    <location>
        <begin position="1464"/>
        <end position="1474"/>
    </location>
</feature>
<keyword evidence="7" id="KW-0432">Leucine biosynthesis</keyword>
<dbReference type="SUPFAM" id="SSF55729">
    <property type="entry name" value="Acyl-CoA N-acyltransferases (Nat)"/>
    <property type="match status" value="1"/>
</dbReference>
<evidence type="ECO:0000256" key="13">
    <source>
        <dbReference type="ARBA" id="ARBA00022806"/>
    </source>
</evidence>
<keyword evidence="15" id="KW-0496">Mitochondrion</keyword>
<dbReference type="InterPro" id="IPR039371">
    <property type="entry name" value="LeuA_N_DRE-TIM"/>
</dbReference>
<comment type="pathway">
    <text evidence="4">Amino-acid biosynthesis; L-leucine biosynthesis; L-leucine from 3-methyl-2-oxobutanoate: step 1/4.</text>
</comment>
<dbReference type="SMART" id="SM00487">
    <property type="entry name" value="DEXDc"/>
    <property type="match status" value="1"/>
</dbReference>
<feature type="domain" description="Helicase C-terminal" evidence="23">
    <location>
        <begin position="1261"/>
        <end position="1448"/>
    </location>
</feature>
<feature type="compositionally biased region" description="Polar residues" evidence="20">
    <location>
        <begin position="32"/>
        <end position="41"/>
    </location>
</feature>
<dbReference type="GO" id="GO:0003852">
    <property type="term" value="F:2-isopropylmalate synthase activity"/>
    <property type="evidence" value="ECO:0007669"/>
    <property type="project" value="UniProtKB-EC"/>
</dbReference>
<feature type="domain" description="Helicase ATP-binding" evidence="22">
    <location>
        <begin position="1060"/>
        <end position="1234"/>
    </location>
</feature>
<dbReference type="CDD" id="cd17947">
    <property type="entry name" value="DEADc_DDX27"/>
    <property type="match status" value="1"/>
</dbReference>
<evidence type="ECO:0000256" key="20">
    <source>
        <dbReference type="SAM" id="MobiDB-lite"/>
    </source>
</evidence>
<dbReference type="EMBL" id="QUQM01000002">
    <property type="protein sequence ID" value="KAA8651556.1"/>
    <property type="molecule type" value="Genomic_DNA"/>
</dbReference>
<keyword evidence="11" id="KW-0547">Nucleotide-binding</keyword>
<feature type="compositionally biased region" description="Acidic residues" evidence="20">
    <location>
        <begin position="993"/>
        <end position="1004"/>
    </location>
</feature>
<dbReference type="InterPro" id="IPR001650">
    <property type="entry name" value="Helicase_C-like"/>
</dbReference>
<keyword evidence="8" id="KW-0028">Amino-acid biosynthesis</keyword>
<dbReference type="InterPro" id="IPR027417">
    <property type="entry name" value="P-loop_NTPase"/>
</dbReference>
<evidence type="ECO:0000256" key="3">
    <source>
        <dbReference type="ARBA" id="ARBA00004173"/>
    </source>
</evidence>
<dbReference type="VEuPathDB" id="FungiDB:EYZ11_013249"/>
<dbReference type="InterPro" id="IPR016181">
    <property type="entry name" value="Acyl_CoA_acyltransferase"/>
</dbReference>
<evidence type="ECO:0000259" key="23">
    <source>
        <dbReference type="PROSITE" id="PS51194"/>
    </source>
</evidence>
<comment type="similarity">
    <text evidence="5">Belongs to the alpha-IPM synthase/homocitrate synthase family. LeuA type 2 subfamily.</text>
</comment>
<dbReference type="CDD" id="cd18787">
    <property type="entry name" value="SF2_C_DEAD"/>
    <property type="match status" value="1"/>
</dbReference>
<dbReference type="InterPro" id="IPR014001">
    <property type="entry name" value="Helicase_ATP-bd"/>
</dbReference>
<dbReference type="Pfam" id="PF00271">
    <property type="entry name" value="Helicase_C"/>
    <property type="match status" value="1"/>
</dbReference>
<dbReference type="GO" id="GO:0005739">
    <property type="term" value="C:mitochondrion"/>
    <property type="evidence" value="ECO:0007669"/>
    <property type="project" value="UniProtKB-SubCell"/>
</dbReference>
<evidence type="ECO:0000259" key="24">
    <source>
        <dbReference type="PROSITE" id="PS51195"/>
    </source>
</evidence>
<evidence type="ECO:0000259" key="22">
    <source>
        <dbReference type="PROSITE" id="PS51192"/>
    </source>
</evidence>
<feature type="compositionally biased region" description="Basic and acidic residues" evidence="20">
    <location>
        <begin position="1495"/>
        <end position="1512"/>
    </location>
</feature>
<dbReference type="PROSITE" id="PS51194">
    <property type="entry name" value="HELICASE_CTER"/>
    <property type="match status" value="1"/>
</dbReference>
<dbReference type="PANTHER" id="PTHR46911:SF1">
    <property type="entry name" value="2-ISOPROPYLMALATE SYNTHASE"/>
    <property type="match status" value="1"/>
</dbReference>
<evidence type="ECO:0000256" key="8">
    <source>
        <dbReference type="ARBA" id="ARBA00022605"/>
    </source>
</evidence>
<dbReference type="CDD" id="cd07942">
    <property type="entry name" value="DRE_TIM_LeuA"/>
    <property type="match status" value="1"/>
</dbReference>
<evidence type="ECO:0000313" key="26">
    <source>
        <dbReference type="Proteomes" id="UP000324241"/>
    </source>
</evidence>
<feature type="compositionally biased region" description="Acidic residues" evidence="20">
    <location>
        <begin position="819"/>
        <end position="839"/>
    </location>
</feature>
<dbReference type="InterPro" id="IPR000629">
    <property type="entry name" value="RNA-helicase_DEAD-box_CS"/>
</dbReference>
<dbReference type="InterPro" id="IPR054692">
    <property type="entry name" value="LeuA-like_post-cat"/>
</dbReference>
<feature type="short sequence motif" description="Q motif" evidence="18">
    <location>
        <begin position="1029"/>
        <end position="1057"/>
    </location>
</feature>
<keyword evidence="19" id="KW-0175">Coiled coil</keyword>
<dbReference type="GO" id="GO:0005524">
    <property type="term" value="F:ATP binding"/>
    <property type="evidence" value="ECO:0007669"/>
    <property type="project" value="UniProtKB-KW"/>
</dbReference>
<evidence type="ECO:0000256" key="7">
    <source>
        <dbReference type="ARBA" id="ARBA00022430"/>
    </source>
</evidence>
<feature type="compositionally biased region" description="Polar residues" evidence="20">
    <location>
        <begin position="48"/>
        <end position="67"/>
    </location>
</feature>
<dbReference type="InterPro" id="IPR013709">
    <property type="entry name" value="2-isopropylmalate_synth_dimer"/>
</dbReference>
<dbReference type="Proteomes" id="UP000324241">
    <property type="component" value="Unassembled WGS sequence"/>
</dbReference>
<dbReference type="SMART" id="SM00490">
    <property type="entry name" value="HELICc"/>
    <property type="match status" value="1"/>
</dbReference>
<evidence type="ECO:0000256" key="9">
    <source>
        <dbReference type="ARBA" id="ARBA00022679"/>
    </source>
</evidence>
<dbReference type="VEuPathDB" id="FungiDB:EYZ11_006531"/>
<dbReference type="InterPro" id="IPR005668">
    <property type="entry name" value="IPM_Synthase"/>
</dbReference>
<comment type="cofactor">
    <cofactor evidence="2">
        <name>a divalent metal cation</name>
        <dbReference type="ChEBI" id="CHEBI:60240"/>
    </cofactor>
</comment>
<dbReference type="PROSITE" id="PS00815">
    <property type="entry name" value="AIPM_HOMOCIT_SYNTH_1"/>
    <property type="match status" value="1"/>
</dbReference>
<feature type="domain" description="Pyruvate carboxyltransferase" evidence="21">
    <location>
        <begin position="1574"/>
        <end position="1852"/>
    </location>
</feature>